<feature type="domain" description="HTH luxR-type" evidence="4">
    <location>
        <begin position="138"/>
        <end position="203"/>
    </location>
</feature>
<organism evidence="6 7">
    <name type="scientific">Thiothrix nivea (strain ATCC 35100 / DSM 5205 / JP2)</name>
    <dbReference type="NCBI Taxonomy" id="870187"/>
    <lineage>
        <taxon>Bacteria</taxon>
        <taxon>Pseudomonadati</taxon>
        <taxon>Pseudomonadota</taxon>
        <taxon>Gammaproteobacteria</taxon>
        <taxon>Thiotrichales</taxon>
        <taxon>Thiotrichaceae</taxon>
        <taxon>Thiothrix</taxon>
    </lineage>
</organism>
<dbReference type="Pfam" id="PF00196">
    <property type="entry name" value="GerE"/>
    <property type="match status" value="1"/>
</dbReference>
<sequence>MLNLLIADDHLLFMEGLVLVLRDKFPGCRIHQASHLEAVKNQLQNHAAIDLLLLDRTMPGVDNLQHLQELWAIAPELRIAILSAADSPQHVREALALGVVGFISKAFSPDEMAAAIHHMLAGGIFVPEKLWATPHPNGNGGQKLLSPRLLEVLVLAASGSSNKQIANTLGITEGTVKLHFHAILKALEASNRTQAIQKARLLGLVS</sequence>
<gene>
    <name evidence="6" type="ORF">Thini_2526</name>
</gene>
<dbReference type="Pfam" id="PF00072">
    <property type="entry name" value="Response_reg"/>
    <property type="match status" value="1"/>
</dbReference>
<dbReference type="SUPFAM" id="SSF52172">
    <property type="entry name" value="CheY-like"/>
    <property type="match status" value="1"/>
</dbReference>
<dbReference type="CDD" id="cd06170">
    <property type="entry name" value="LuxR_C_like"/>
    <property type="match status" value="1"/>
</dbReference>
<dbReference type="PANTHER" id="PTHR45566">
    <property type="entry name" value="HTH-TYPE TRANSCRIPTIONAL REGULATOR YHJB-RELATED"/>
    <property type="match status" value="1"/>
</dbReference>
<dbReference type="RefSeq" id="WP_002708981.1">
    <property type="nucleotide sequence ID" value="NZ_JH651384.1"/>
</dbReference>
<dbReference type="InterPro" id="IPR001789">
    <property type="entry name" value="Sig_transdc_resp-reg_receiver"/>
</dbReference>
<keyword evidence="2" id="KW-0238">DNA-binding</keyword>
<evidence type="ECO:0000256" key="2">
    <source>
        <dbReference type="ARBA" id="ARBA00023125"/>
    </source>
</evidence>
<evidence type="ECO:0000259" key="4">
    <source>
        <dbReference type="PROSITE" id="PS50043"/>
    </source>
</evidence>
<dbReference type="InterPro" id="IPR051015">
    <property type="entry name" value="EvgA-like"/>
</dbReference>
<name>A0A656HIM0_THINJ</name>
<keyword evidence="1 3" id="KW-0597">Phosphoprotein</keyword>
<dbReference type="GO" id="GO:0006355">
    <property type="term" value="P:regulation of DNA-templated transcription"/>
    <property type="evidence" value="ECO:0007669"/>
    <property type="project" value="InterPro"/>
</dbReference>
<dbReference type="OrthoDB" id="9796655at2"/>
<dbReference type="InterPro" id="IPR036388">
    <property type="entry name" value="WH-like_DNA-bd_sf"/>
</dbReference>
<keyword evidence="7" id="KW-1185">Reference proteome</keyword>
<dbReference type="InterPro" id="IPR011006">
    <property type="entry name" value="CheY-like_superfamily"/>
</dbReference>
<dbReference type="Proteomes" id="UP000005317">
    <property type="component" value="Unassembled WGS sequence"/>
</dbReference>
<evidence type="ECO:0000313" key="6">
    <source>
        <dbReference type="EMBL" id="EIJ35069.1"/>
    </source>
</evidence>
<dbReference type="PANTHER" id="PTHR45566:SF2">
    <property type="entry name" value="NARL SUBFAMILY"/>
    <property type="match status" value="1"/>
</dbReference>
<protein>
    <submittedName>
        <fullName evidence="6">Two component transcriptional regulator, LuxR family</fullName>
    </submittedName>
</protein>
<dbReference type="PRINTS" id="PR00038">
    <property type="entry name" value="HTHLUXR"/>
</dbReference>
<dbReference type="CDD" id="cd17535">
    <property type="entry name" value="REC_NarL-like"/>
    <property type="match status" value="1"/>
</dbReference>
<feature type="modified residue" description="4-aspartylphosphate" evidence="3">
    <location>
        <position position="55"/>
    </location>
</feature>
<evidence type="ECO:0000313" key="7">
    <source>
        <dbReference type="Proteomes" id="UP000005317"/>
    </source>
</evidence>
<dbReference type="GO" id="GO:0003677">
    <property type="term" value="F:DNA binding"/>
    <property type="evidence" value="ECO:0007669"/>
    <property type="project" value="UniProtKB-KW"/>
</dbReference>
<evidence type="ECO:0000256" key="3">
    <source>
        <dbReference type="PROSITE-ProRule" id="PRU00169"/>
    </source>
</evidence>
<dbReference type="SMART" id="SM00448">
    <property type="entry name" value="REC"/>
    <property type="match status" value="1"/>
</dbReference>
<dbReference type="Gene3D" id="3.40.50.2300">
    <property type="match status" value="1"/>
</dbReference>
<dbReference type="PROSITE" id="PS50043">
    <property type="entry name" value="HTH_LUXR_2"/>
    <property type="match status" value="1"/>
</dbReference>
<reference evidence="7" key="1">
    <citation type="journal article" date="2011" name="Stand. Genomic Sci.">
        <title>Genome sequence of the filamentous, gliding Thiothrix nivea neotype strain (JP2(T)).</title>
        <authorList>
            <person name="Lapidus A."/>
            <person name="Nolan M."/>
            <person name="Lucas S."/>
            <person name="Glavina Del Rio T."/>
            <person name="Tice H."/>
            <person name="Cheng J.F."/>
            <person name="Tapia R."/>
            <person name="Han C."/>
            <person name="Goodwin L."/>
            <person name="Pitluck S."/>
            <person name="Liolios K."/>
            <person name="Pagani I."/>
            <person name="Ivanova N."/>
            <person name="Huntemann M."/>
            <person name="Mavromatis K."/>
            <person name="Mikhailova N."/>
            <person name="Pati A."/>
            <person name="Chen A."/>
            <person name="Palaniappan K."/>
            <person name="Land M."/>
            <person name="Brambilla E.M."/>
            <person name="Rohde M."/>
            <person name="Abt B."/>
            <person name="Verbarg S."/>
            <person name="Goker M."/>
            <person name="Bristow J."/>
            <person name="Eisen J.A."/>
            <person name="Markowitz V."/>
            <person name="Hugenholtz P."/>
            <person name="Kyrpides N.C."/>
            <person name="Klenk H.P."/>
            <person name="Woyke T."/>
        </authorList>
    </citation>
    <scope>NUCLEOTIDE SEQUENCE [LARGE SCALE GENOMIC DNA]</scope>
    <source>
        <strain evidence="7">ATCC 35100 / DSM 5205 / JP2</strain>
    </source>
</reference>
<evidence type="ECO:0000259" key="5">
    <source>
        <dbReference type="PROSITE" id="PS50110"/>
    </source>
</evidence>
<dbReference type="EMBL" id="JH651384">
    <property type="protein sequence ID" value="EIJ35069.1"/>
    <property type="molecule type" value="Genomic_DNA"/>
</dbReference>
<dbReference type="InterPro" id="IPR000792">
    <property type="entry name" value="Tscrpt_reg_LuxR_C"/>
</dbReference>
<evidence type="ECO:0000256" key="1">
    <source>
        <dbReference type="ARBA" id="ARBA00022553"/>
    </source>
</evidence>
<proteinExistence type="predicted"/>
<dbReference type="Gene3D" id="1.10.10.10">
    <property type="entry name" value="Winged helix-like DNA-binding domain superfamily/Winged helix DNA-binding domain"/>
    <property type="match status" value="1"/>
</dbReference>
<dbReference type="PROSITE" id="PS50110">
    <property type="entry name" value="RESPONSE_REGULATORY"/>
    <property type="match status" value="1"/>
</dbReference>
<dbReference type="InterPro" id="IPR058245">
    <property type="entry name" value="NreC/VraR/RcsB-like_REC"/>
</dbReference>
<dbReference type="SMART" id="SM00421">
    <property type="entry name" value="HTH_LUXR"/>
    <property type="match status" value="1"/>
</dbReference>
<dbReference type="SUPFAM" id="SSF46894">
    <property type="entry name" value="C-terminal effector domain of the bipartite response regulators"/>
    <property type="match status" value="1"/>
</dbReference>
<dbReference type="GO" id="GO:0000160">
    <property type="term" value="P:phosphorelay signal transduction system"/>
    <property type="evidence" value="ECO:0007669"/>
    <property type="project" value="InterPro"/>
</dbReference>
<accession>A0A656HIM0</accession>
<feature type="domain" description="Response regulatory" evidence="5">
    <location>
        <begin position="3"/>
        <end position="120"/>
    </location>
</feature>
<dbReference type="InterPro" id="IPR016032">
    <property type="entry name" value="Sig_transdc_resp-reg_C-effctor"/>
</dbReference>
<dbReference type="AlphaFoldDB" id="A0A656HIM0"/>